<comment type="caution">
    <text evidence="3">The sequence shown here is derived from an EMBL/GenBank/DDBJ whole genome shotgun (WGS) entry which is preliminary data.</text>
</comment>
<feature type="chain" id="PRO_5045774074" evidence="2">
    <location>
        <begin position="21"/>
        <end position="157"/>
    </location>
</feature>
<protein>
    <submittedName>
        <fullName evidence="3">Uncharacterized protein</fullName>
    </submittedName>
</protein>
<evidence type="ECO:0000313" key="4">
    <source>
        <dbReference type="Proteomes" id="UP001620408"/>
    </source>
</evidence>
<keyword evidence="4" id="KW-1185">Reference proteome</keyword>
<evidence type="ECO:0000256" key="1">
    <source>
        <dbReference type="SAM" id="MobiDB-lite"/>
    </source>
</evidence>
<organism evidence="3 4">
    <name type="scientific">Dyella koreensis</name>
    <dbReference type="NCBI Taxonomy" id="311235"/>
    <lineage>
        <taxon>Bacteria</taxon>
        <taxon>Pseudomonadati</taxon>
        <taxon>Pseudomonadota</taxon>
        <taxon>Gammaproteobacteria</taxon>
        <taxon>Lysobacterales</taxon>
        <taxon>Rhodanobacteraceae</taxon>
        <taxon>Dyella</taxon>
    </lineage>
</organism>
<proteinExistence type="predicted"/>
<evidence type="ECO:0000256" key="2">
    <source>
        <dbReference type="SAM" id="SignalP"/>
    </source>
</evidence>
<dbReference type="RefSeq" id="WP_379984363.1">
    <property type="nucleotide sequence ID" value="NZ_JADIKD010000012.1"/>
</dbReference>
<sequence length="157" mass="16063">MSSLPSRLALIILSGGLVLAGCADKTTRPGTAPAATGSSSATSSQSTTTRSGGASVSKPRPAKAATQSLPDNTGIQACDDYLASYMACHQAAGIYAPDQIEGRYEAMRESLLKDSLDPTIRPQLERRCTSLAGQLHQALHGKSCATGPATATSSAKP</sequence>
<dbReference type="EMBL" id="JADIKD010000012">
    <property type="protein sequence ID" value="MFK2919605.1"/>
    <property type="molecule type" value="Genomic_DNA"/>
</dbReference>
<name>A0ABW8K9P6_9GAMM</name>
<dbReference type="PROSITE" id="PS51257">
    <property type="entry name" value="PROKAR_LIPOPROTEIN"/>
    <property type="match status" value="1"/>
</dbReference>
<dbReference type="Proteomes" id="UP001620408">
    <property type="component" value="Unassembled WGS sequence"/>
</dbReference>
<feature type="signal peptide" evidence="2">
    <location>
        <begin position="1"/>
        <end position="20"/>
    </location>
</feature>
<feature type="compositionally biased region" description="Low complexity" evidence="1">
    <location>
        <begin position="28"/>
        <end position="55"/>
    </location>
</feature>
<gene>
    <name evidence="3" type="ORF">ISS97_20260</name>
</gene>
<feature type="region of interest" description="Disordered" evidence="1">
    <location>
        <begin position="28"/>
        <end position="73"/>
    </location>
</feature>
<accession>A0ABW8K9P6</accession>
<reference evidence="3 4" key="1">
    <citation type="submission" date="2020-10" db="EMBL/GenBank/DDBJ databases">
        <title>Phylogeny of dyella-like bacteria.</title>
        <authorList>
            <person name="Fu J."/>
        </authorList>
    </citation>
    <scope>NUCLEOTIDE SEQUENCE [LARGE SCALE GENOMIC DNA]</scope>
    <source>
        <strain evidence="3 4">BB4</strain>
    </source>
</reference>
<keyword evidence="2" id="KW-0732">Signal</keyword>
<evidence type="ECO:0000313" key="3">
    <source>
        <dbReference type="EMBL" id="MFK2919605.1"/>
    </source>
</evidence>